<gene>
    <name evidence="3" type="ORF">C7Y44_02205</name>
</gene>
<keyword evidence="4" id="KW-1185">Reference proteome</keyword>
<reference evidence="3 4" key="1">
    <citation type="submission" date="2018-03" db="EMBL/GenBank/DDBJ databases">
        <title>Aerobic endospore-forming bacteria genome sequencing and assembly.</title>
        <authorList>
            <person name="Cavalcante D.A."/>
            <person name="Driks A."/>
            <person name="Putonti C."/>
            <person name="De-Souza M.T."/>
        </authorList>
    </citation>
    <scope>NUCLEOTIDE SEQUENCE [LARGE SCALE GENOMIC DNA]</scope>
    <source>
        <strain evidence="3 4">SDF0028</strain>
    </source>
</reference>
<sequence>MKTSVRKNVLSKWLKTKAILKDPKVRILVPETRRMNEKSLREMLRRYSMVYVKPESGTYGKGVMRVEQSNDSYSYQEQEKKRVFDSFPSMYQSIIRTKRKRPYLVQKGIHLLKYKGRRFDIRVMVQRNHKHAWEMTGMIGRVAHPRKIVTNYHSGGKPTEVRRLLKPFVSGENLSKIEKTLSKAGYDAAKALNRTYPGLNMVGADIGLDNQLRPWIIELNTNPDPYIFRHLADKSISRKVLSYARALKRIPKAKSKPKRYSKSIPFK</sequence>
<evidence type="ECO:0000313" key="4">
    <source>
        <dbReference type="Proteomes" id="UP000316208"/>
    </source>
</evidence>
<feature type="domain" description="ATP-grasp" evidence="2">
    <location>
        <begin position="21"/>
        <end position="245"/>
    </location>
</feature>
<dbReference type="PANTHER" id="PTHR21621:SF0">
    <property type="entry name" value="BETA-CITRYLGLUTAMATE SYNTHASE B-RELATED"/>
    <property type="match status" value="1"/>
</dbReference>
<dbReference type="PROSITE" id="PS50975">
    <property type="entry name" value="ATP_GRASP"/>
    <property type="match status" value="1"/>
</dbReference>
<dbReference type="SUPFAM" id="SSF56059">
    <property type="entry name" value="Glutathione synthetase ATP-binding domain-like"/>
    <property type="match status" value="1"/>
</dbReference>
<dbReference type="Proteomes" id="UP000316208">
    <property type="component" value="Unassembled WGS sequence"/>
</dbReference>
<dbReference type="InterPro" id="IPR011761">
    <property type="entry name" value="ATP-grasp"/>
</dbReference>
<dbReference type="InterPro" id="IPR026838">
    <property type="entry name" value="YheC/D"/>
</dbReference>
<dbReference type="Pfam" id="PF14398">
    <property type="entry name" value="ATPgrasp_YheCD"/>
    <property type="match status" value="1"/>
</dbReference>
<dbReference type="PANTHER" id="PTHR21621">
    <property type="entry name" value="RIBOSOMAL PROTEIN S6 MODIFICATION PROTEIN"/>
    <property type="match status" value="1"/>
</dbReference>
<dbReference type="Gene3D" id="3.30.470.20">
    <property type="entry name" value="ATP-grasp fold, B domain"/>
    <property type="match status" value="1"/>
</dbReference>
<proteinExistence type="predicted"/>
<evidence type="ECO:0000256" key="1">
    <source>
        <dbReference type="PROSITE-ProRule" id="PRU00409"/>
    </source>
</evidence>
<organism evidence="3 4">
    <name type="scientific">Paenibacillus popilliae</name>
    <name type="common">Bacillus popilliae</name>
    <dbReference type="NCBI Taxonomy" id="78057"/>
    <lineage>
        <taxon>Bacteria</taxon>
        <taxon>Bacillati</taxon>
        <taxon>Bacillota</taxon>
        <taxon>Bacilli</taxon>
        <taxon>Bacillales</taxon>
        <taxon>Paenibacillaceae</taxon>
        <taxon>Paenibacillus</taxon>
    </lineage>
</organism>
<evidence type="ECO:0000313" key="3">
    <source>
        <dbReference type="EMBL" id="TQR46498.1"/>
    </source>
</evidence>
<keyword evidence="1" id="KW-0067">ATP-binding</keyword>
<protein>
    <submittedName>
        <fullName evidence="3">YheC/YheD family protein</fullName>
    </submittedName>
</protein>
<comment type="caution">
    <text evidence="3">The sequence shown here is derived from an EMBL/GenBank/DDBJ whole genome shotgun (WGS) entry which is preliminary data.</text>
</comment>
<name>A0ABY3AUU1_PAEPP</name>
<dbReference type="EMBL" id="SADY01000001">
    <property type="protein sequence ID" value="TQR46498.1"/>
    <property type="molecule type" value="Genomic_DNA"/>
</dbReference>
<evidence type="ECO:0000259" key="2">
    <source>
        <dbReference type="PROSITE" id="PS50975"/>
    </source>
</evidence>
<dbReference type="RefSeq" id="WP_142542581.1">
    <property type="nucleotide sequence ID" value="NZ_SADY01000001.1"/>
</dbReference>
<keyword evidence="1" id="KW-0547">Nucleotide-binding</keyword>
<accession>A0ABY3AUU1</accession>